<accession>A0A1I6XQK9</accession>
<keyword evidence="1" id="KW-0808">Transferase</keyword>
<evidence type="ECO:0000313" key="1">
    <source>
        <dbReference type="EMBL" id="SFT40695.1"/>
    </source>
</evidence>
<name>A0A1I6XQK9_9BACT</name>
<dbReference type="STRING" id="305507.SAMN04489724_0621"/>
<dbReference type="OrthoDB" id="5432096at2"/>
<proteinExistence type="predicted"/>
<evidence type="ECO:0000313" key="2">
    <source>
        <dbReference type="Proteomes" id="UP000199673"/>
    </source>
</evidence>
<dbReference type="RefSeq" id="WP_139235813.1">
    <property type="nucleotide sequence ID" value="NZ_FPBF01000001.1"/>
</dbReference>
<sequence length="310" mass="36348">MEKIKKLDFIFVGGMPRSGTTLVGQLTSQSDDVWVIPTDNSIINYLPKLTSVDFDLTGVDLVEIIQRLLLNTTASKWGLSVDEVITASQEFEIKNWYDLSICFLLAAKSKYKQTIYLKSPGLEYYFFTIEQRLPIKYIRKYTYVVRNPIESYLSMKYAGLAWRNKLEKVVDDSINWSFRWRQSVNMYLLNKALLGDNMFLIKYEDNVKNRKQVFLNYFPFLGLELTEKVLNHKNKRQSSINGHGEIERVLTQLEISNISTYCFDYMKLFDYLSADEKSNFYTDFRLTEINLMENTEIIKVLSKKILKGFL</sequence>
<dbReference type="Pfam" id="PF13469">
    <property type="entry name" value="Sulfotransfer_3"/>
    <property type="match status" value="1"/>
</dbReference>
<dbReference type="AlphaFoldDB" id="A0A1I6XQK9"/>
<dbReference type="Proteomes" id="UP000199673">
    <property type="component" value="Unassembled WGS sequence"/>
</dbReference>
<protein>
    <submittedName>
        <fullName evidence="1">Sulfotransferase family protein</fullName>
    </submittedName>
</protein>
<dbReference type="Gene3D" id="3.40.50.300">
    <property type="entry name" value="P-loop containing nucleotide triphosphate hydrolases"/>
    <property type="match status" value="1"/>
</dbReference>
<reference evidence="2" key="1">
    <citation type="submission" date="2016-10" db="EMBL/GenBank/DDBJ databases">
        <authorList>
            <person name="Varghese N."/>
            <person name="Submissions S."/>
        </authorList>
    </citation>
    <scope>NUCLEOTIDE SEQUENCE [LARGE SCALE GENOMIC DNA]</scope>
    <source>
        <strain evidence="2">DSM 23445</strain>
    </source>
</reference>
<dbReference type="InterPro" id="IPR027417">
    <property type="entry name" value="P-loop_NTPase"/>
</dbReference>
<dbReference type="SUPFAM" id="SSF52540">
    <property type="entry name" value="P-loop containing nucleoside triphosphate hydrolases"/>
    <property type="match status" value="1"/>
</dbReference>
<gene>
    <name evidence="1" type="ORF">SAMN04489724_0621</name>
</gene>
<dbReference type="EMBL" id="FPBF01000001">
    <property type="protein sequence ID" value="SFT40695.1"/>
    <property type="molecule type" value="Genomic_DNA"/>
</dbReference>
<dbReference type="GO" id="GO:0016740">
    <property type="term" value="F:transferase activity"/>
    <property type="evidence" value="ECO:0007669"/>
    <property type="project" value="UniProtKB-KW"/>
</dbReference>
<organism evidence="1 2">
    <name type="scientific">Algoriphagus locisalis</name>
    <dbReference type="NCBI Taxonomy" id="305507"/>
    <lineage>
        <taxon>Bacteria</taxon>
        <taxon>Pseudomonadati</taxon>
        <taxon>Bacteroidota</taxon>
        <taxon>Cytophagia</taxon>
        <taxon>Cytophagales</taxon>
        <taxon>Cyclobacteriaceae</taxon>
        <taxon>Algoriphagus</taxon>
    </lineage>
</organism>
<keyword evidence="2" id="KW-1185">Reference proteome</keyword>